<accession>A0ABP3PAK3</accession>
<dbReference type="Proteomes" id="UP001499951">
    <property type="component" value="Unassembled WGS sequence"/>
</dbReference>
<gene>
    <name evidence="1" type="ORF">GCM10008942_10080</name>
</gene>
<dbReference type="PROSITE" id="PS51257">
    <property type="entry name" value="PROKAR_LIPOPROTEIN"/>
    <property type="match status" value="1"/>
</dbReference>
<dbReference type="RefSeq" id="WP_166932647.1">
    <property type="nucleotide sequence ID" value="NZ_BAAADD010000002.1"/>
</dbReference>
<name>A0ABP3PAK3_9PROT</name>
<comment type="caution">
    <text evidence="1">The sequence shown here is derived from an EMBL/GenBank/DDBJ whole genome shotgun (WGS) entry which is preliminary data.</text>
</comment>
<keyword evidence="2" id="KW-1185">Reference proteome</keyword>
<sequence>MKTRAWQLCCVAICAAWLGGCAFNIISVRQNPAHYEAIAGTGASWSLTTGVRVGLPEGKTSPLKTTSVWHQVGRIEQGDVFHTSDQNVWVVASHQHEADIVIRDGRIVGFFLVYERTFAPADKPVDIKTTSR</sequence>
<dbReference type="EMBL" id="BAAADD010000002">
    <property type="protein sequence ID" value="GAA0563627.1"/>
    <property type="molecule type" value="Genomic_DNA"/>
</dbReference>
<evidence type="ECO:0008006" key="3">
    <source>
        <dbReference type="Google" id="ProtNLM"/>
    </source>
</evidence>
<evidence type="ECO:0000313" key="1">
    <source>
        <dbReference type="EMBL" id="GAA0563627.1"/>
    </source>
</evidence>
<proteinExistence type="predicted"/>
<organism evidence="1 2">
    <name type="scientific">Rhizomicrobium electricum</name>
    <dbReference type="NCBI Taxonomy" id="480070"/>
    <lineage>
        <taxon>Bacteria</taxon>
        <taxon>Pseudomonadati</taxon>
        <taxon>Pseudomonadota</taxon>
        <taxon>Alphaproteobacteria</taxon>
        <taxon>Micropepsales</taxon>
        <taxon>Micropepsaceae</taxon>
        <taxon>Rhizomicrobium</taxon>
    </lineage>
</organism>
<evidence type="ECO:0000313" key="2">
    <source>
        <dbReference type="Proteomes" id="UP001499951"/>
    </source>
</evidence>
<protein>
    <recommendedName>
        <fullName evidence="3">Lipoprotein</fullName>
    </recommendedName>
</protein>
<reference evidence="2" key="1">
    <citation type="journal article" date="2019" name="Int. J. Syst. Evol. Microbiol.">
        <title>The Global Catalogue of Microorganisms (GCM) 10K type strain sequencing project: providing services to taxonomists for standard genome sequencing and annotation.</title>
        <authorList>
            <consortium name="The Broad Institute Genomics Platform"/>
            <consortium name="The Broad Institute Genome Sequencing Center for Infectious Disease"/>
            <person name="Wu L."/>
            <person name="Ma J."/>
        </authorList>
    </citation>
    <scope>NUCLEOTIDE SEQUENCE [LARGE SCALE GENOMIC DNA]</scope>
    <source>
        <strain evidence="2">JCM 15089</strain>
    </source>
</reference>